<proteinExistence type="predicted"/>
<dbReference type="PANTHER" id="PTHR43685:SF2">
    <property type="entry name" value="GLYCOSYLTRANSFERASE 2-LIKE DOMAIN-CONTAINING PROTEIN"/>
    <property type="match status" value="1"/>
</dbReference>
<reference evidence="4 5" key="1">
    <citation type="submission" date="2017-12" db="EMBL/GenBank/DDBJ databases">
        <title>Phylogenetic diversity of female urinary microbiome.</title>
        <authorList>
            <person name="Thomas-White K."/>
            <person name="Wolfe A.J."/>
        </authorList>
    </citation>
    <scope>NUCLEOTIDE SEQUENCE [LARGE SCALE GENOMIC DNA]</scope>
    <source>
        <strain evidence="4 5">UMB0426</strain>
    </source>
</reference>
<dbReference type="Pfam" id="PF00535">
    <property type="entry name" value="Glycos_transf_2"/>
    <property type="match status" value="1"/>
</dbReference>
<dbReference type="Proteomes" id="UP000242755">
    <property type="component" value="Unassembled WGS sequence"/>
</dbReference>
<keyword evidence="4" id="KW-0808">Transferase</keyword>
<feature type="region of interest" description="Disordered" evidence="1">
    <location>
        <begin position="347"/>
        <end position="377"/>
    </location>
</feature>
<dbReference type="STRING" id="1176165.GCA_001584405_00905"/>
<feature type="domain" description="Glycosyltransferase 2-like" evidence="3">
    <location>
        <begin position="18"/>
        <end position="182"/>
    </location>
</feature>
<dbReference type="InterPro" id="IPR029044">
    <property type="entry name" value="Nucleotide-diphossugar_trans"/>
</dbReference>
<organism evidence="4 5">
    <name type="scientific">Brevibacterium ravenspurgense</name>
    <dbReference type="NCBI Taxonomy" id="479117"/>
    <lineage>
        <taxon>Bacteria</taxon>
        <taxon>Bacillati</taxon>
        <taxon>Actinomycetota</taxon>
        <taxon>Actinomycetes</taxon>
        <taxon>Micrococcales</taxon>
        <taxon>Brevibacteriaceae</taxon>
        <taxon>Brevibacterium</taxon>
    </lineage>
</organism>
<feature type="compositionally biased region" description="Basic and acidic residues" evidence="1">
    <location>
        <begin position="367"/>
        <end position="377"/>
    </location>
</feature>
<feature type="compositionally biased region" description="Basic and acidic residues" evidence="1">
    <location>
        <begin position="347"/>
        <end position="358"/>
    </location>
</feature>
<keyword evidence="2" id="KW-0472">Membrane</keyword>
<keyword evidence="2" id="KW-0812">Transmembrane</keyword>
<evidence type="ECO:0000256" key="1">
    <source>
        <dbReference type="SAM" id="MobiDB-lite"/>
    </source>
</evidence>
<dbReference type="RefSeq" id="WP_101672292.1">
    <property type="nucleotide sequence ID" value="NZ_PKGO01000004.1"/>
</dbReference>
<evidence type="ECO:0000313" key="5">
    <source>
        <dbReference type="Proteomes" id="UP000242755"/>
    </source>
</evidence>
<evidence type="ECO:0000259" key="3">
    <source>
        <dbReference type="Pfam" id="PF00535"/>
    </source>
</evidence>
<dbReference type="CDD" id="cd02525">
    <property type="entry name" value="Succinoglycan_BP_ExoA"/>
    <property type="match status" value="1"/>
</dbReference>
<name>A0A2I1IHB4_9MICO</name>
<evidence type="ECO:0000313" key="4">
    <source>
        <dbReference type="EMBL" id="PKY70525.1"/>
    </source>
</evidence>
<dbReference type="InterPro" id="IPR050834">
    <property type="entry name" value="Glycosyltransf_2"/>
</dbReference>
<dbReference type="SUPFAM" id="SSF53448">
    <property type="entry name" value="Nucleotide-diphospho-sugar transferases"/>
    <property type="match status" value="1"/>
</dbReference>
<dbReference type="GO" id="GO:0016740">
    <property type="term" value="F:transferase activity"/>
    <property type="evidence" value="ECO:0007669"/>
    <property type="project" value="UniProtKB-KW"/>
</dbReference>
<sequence>MSIDLSQLWELDERPGVSFIMPVLNEESRIERAVQTVLNQEYLGPKEIVIGLGPSTDRTAEIAERMARDDARVHVVHNPAGDTPTSLNLAIAETRYPVIIRVDAHSELPSDYAAIGVDTLRETGAANVGGLMRAVGETPFQKAVARAYMSPIGLGGPAYHSGAQAGPSESAYLGIFRREVFELLGGFDPTLRRGQDWELNLRIRAAGGLVWFNPELVVTYWPRADIRSVAQQFYATGKWRAEIVRRHSTRNSLRYFAPPVLVAGLATAAVGTALQATGAARRLPSPVRWGIGAAQAGAASYAAIVSALALTAKDADKQERAAFAAAVPTMHIAWGTGFLKGIVTGADHSDADRSRTEARGTSPATSTEDRTEEQDRP</sequence>
<protein>
    <submittedName>
        <fullName evidence="4">Glycosyl transferase family 2</fullName>
    </submittedName>
</protein>
<gene>
    <name evidence="4" type="ORF">CYJ40_05255</name>
</gene>
<dbReference type="AlphaFoldDB" id="A0A2I1IHB4"/>
<comment type="caution">
    <text evidence="4">The sequence shown here is derived from an EMBL/GenBank/DDBJ whole genome shotgun (WGS) entry which is preliminary data.</text>
</comment>
<feature type="transmembrane region" description="Helical" evidence="2">
    <location>
        <begin position="289"/>
        <end position="310"/>
    </location>
</feature>
<keyword evidence="2" id="KW-1133">Transmembrane helix</keyword>
<accession>A0A2I1IHB4</accession>
<dbReference type="PANTHER" id="PTHR43685">
    <property type="entry name" value="GLYCOSYLTRANSFERASE"/>
    <property type="match status" value="1"/>
</dbReference>
<dbReference type="EMBL" id="PKGO01000004">
    <property type="protein sequence ID" value="PKY70525.1"/>
    <property type="molecule type" value="Genomic_DNA"/>
</dbReference>
<dbReference type="InterPro" id="IPR001173">
    <property type="entry name" value="Glyco_trans_2-like"/>
</dbReference>
<evidence type="ECO:0000256" key="2">
    <source>
        <dbReference type="SAM" id="Phobius"/>
    </source>
</evidence>
<feature type="transmembrane region" description="Helical" evidence="2">
    <location>
        <begin position="255"/>
        <end position="277"/>
    </location>
</feature>
<dbReference type="Gene3D" id="3.90.550.10">
    <property type="entry name" value="Spore Coat Polysaccharide Biosynthesis Protein SpsA, Chain A"/>
    <property type="match status" value="1"/>
</dbReference>